<keyword evidence="2" id="KW-1185">Reference proteome</keyword>
<organism evidence="1 2">
    <name type="scientific">Canavalia gladiata</name>
    <name type="common">Sword bean</name>
    <name type="synonym">Dolichos gladiatus</name>
    <dbReference type="NCBI Taxonomy" id="3824"/>
    <lineage>
        <taxon>Eukaryota</taxon>
        <taxon>Viridiplantae</taxon>
        <taxon>Streptophyta</taxon>
        <taxon>Embryophyta</taxon>
        <taxon>Tracheophyta</taxon>
        <taxon>Spermatophyta</taxon>
        <taxon>Magnoliopsida</taxon>
        <taxon>eudicotyledons</taxon>
        <taxon>Gunneridae</taxon>
        <taxon>Pentapetalae</taxon>
        <taxon>rosids</taxon>
        <taxon>fabids</taxon>
        <taxon>Fabales</taxon>
        <taxon>Fabaceae</taxon>
        <taxon>Papilionoideae</taxon>
        <taxon>50 kb inversion clade</taxon>
        <taxon>NPAAA clade</taxon>
        <taxon>indigoferoid/millettioid clade</taxon>
        <taxon>Phaseoleae</taxon>
        <taxon>Canavalia</taxon>
    </lineage>
</organism>
<evidence type="ECO:0000313" key="2">
    <source>
        <dbReference type="Proteomes" id="UP001367508"/>
    </source>
</evidence>
<name>A0AAN9N210_CANGL</name>
<sequence>MSIEQTLASNVQAGCDGLGVCPLTLVTAGSIQQLLIHVPNISVNFCELFLQRNGFHSVLNWHRVQKRCHSLEIQSKYIIRAMRPPTKSFDIKTECMPSHQMEREKK</sequence>
<proteinExistence type="predicted"/>
<evidence type="ECO:0000313" key="1">
    <source>
        <dbReference type="EMBL" id="KAK7362548.1"/>
    </source>
</evidence>
<reference evidence="1 2" key="1">
    <citation type="submission" date="2024-01" db="EMBL/GenBank/DDBJ databases">
        <title>The genomes of 5 underutilized Papilionoideae crops provide insights into root nodulation and disease resistanc.</title>
        <authorList>
            <person name="Jiang F."/>
        </authorList>
    </citation>
    <scope>NUCLEOTIDE SEQUENCE [LARGE SCALE GENOMIC DNA]</scope>
    <source>
        <strain evidence="1">LVBAO_FW01</strain>
        <tissue evidence="1">Leaves</tissue>
    </source>
</reference>
<gene>
    <name evidence="1" type="ORF">VNO77_04664</name>
</gene>
<dbReference type="EMBL" id="JAYMYQ010000001">
    <property type="protein sequence ID" value="KAK7362548.1"/>
    <property type="molecule type" value="Genomic_DNA"/>
</dbReference>
<dbReference type="Proteomes" id="UP001367508">
    <property type="component" value="Unassembled WGS sequence"/>
</dbReference>
<comment type="caution">
    <text evidence="1">The sequence shown here is derived from an EMBL/GenBank/DDBJ whole genome shotgun (WGS) entry which is preliminary data.</text>
</comment>
<protein>
    <submittedName>
        <fullName evidence="1">Uncharacterized protein</fullName>
    </submittedName>
</protein>
<accession>A0AAN9N210</accession>
<dbReference type="AlphaFoldDB" id="A0AAN9N210"/>